<accession>A0A8S0ZKL7</accession>
<feature type="region of interest" description="Disordered" evidence="1">
    <location>
        <begin position="210"/>
        <end position="229"/>
    </location>
</feature>
<dbReference type="AlphaFoldDB" id="A0A8S0ZKL7"/>
<gene>
    <name evidence="2" type="ORF">APLA_LOCUS5429</name>
</gene>
<dbReference type="PANTHER" id="PTHR46409:SF1">
    <property type="entry name" value="HTH PSQ-TYPE DOMAIN-CONTAINING PROTEIN"/>
    <property type="match status" value="1"/>
</dbReference>
<dbReference type="EMBL" id="CADEBD010000289">
    <property type="protein sequence ID" value="CAB3231940.1"/>
    <property type="molecule type" value="Genomic_DNA"/>
</dbReference>
<dbReference type="PANTHER" id="PTHR46409">
    <property type="entry name" value="HTH PSQ-TYPE DOMAIN-CONTAINING PROTEIN"/>
    <property type="match status" value="1"/>
</dbReference>
<evidence type="ECO:0000313" key="3">
    <source>
        <dbReference type="Proteomes" id="UP000494256"/>
    </source>
</evidence>
<proteinExistence type="predicted"/>
<reference evidence="2 3" key="1">
    <citation type="submission" date="2020-04" db="EMBL/GenBank/DDBJ databases">
        <authorList>
            <person name="Wallbank WR R."/>
            <person name="Pardo Diaz C."/>
            <person name="Kozak K."/>
            <person name="Martin S."/>
            <person name="Jiggins C."/>
            <person name="Moest M."/>
            <person name="Warren A I."/>
            <person name="Byers J.R.P. K."/>
            <person name="Montejo-Kovacevich G."/>
            <person name="Yen C E."/>
        </authorList>
    </citation>
    <scope>NUCLEOTIDE SEQUENCE [LARGE SCALE GENOMIC DNA]</scope>
</reference>
<sequence>MCSRRSETTCTILGPYKELDDRQLPVIKDVIKCILFTKSELKLQKNGKDPSNTVVFSIVSGKLNIIWTKASIPIVTNVRVNQLLTAYFNKYLSLIRYPKSKRNDSYDNKVKCFLESSNKLFDIAACKCTSFENCSCTKPKKVPISERDFLLDQRNDRKMAISGVDAKETARLLKKHQRQENLKRTEQACFPSTSQTDTVPVRVLPPCSQSLSIEPSTKSDLKESPSNSFSRNTLTLPTVAKVCDRYGLSTRSAAAVASAVLVDVGMVSSEDLNLVIDKNKIHRAVSKSRTQASKDIDKIIIKSIYFDGRKDKTLKINKIDSRYHRKEVLEEHISVLTEPGSIYLGHTTPSRGTAKGIVTSIIELLENQGWNLEEVSCVGCDGTPTNTGWKGGVIKYLEDYLKRPLQWCVCMLHTNELPLRHLFMSLDGSTSGPKEYSGPIGKQLNVCESKPLVSFCAVAGNLLELPDDIVKELSTDQKYLYEMCHAVTTGSFSPELASRQPGKMAHSRWLTTANRILRLYFGSSLRKTHHSKMEPIIFFKWLHTPDFCLISKDLL</sequence>
<evidence type="ECO:0000256" key="1">
    <source>
        <dbReference type="SAM" id="MobiDB-lite"/>
    </source>
</evidence>
<evidence type="ECO:0000313" key="2">
    <source>
        <dbReference type="EMBL" id="CAB3231940.1"/>
    </source>
</evidence>
<dbReference type="Proteomes" id="UP000494256">
    <property type="component" value="Unassembled WGS sequence"/>
</dbReference>
<dbReference type="OrthoDB" id="6505219at2759"/>
<organism evidence="2 3">
    <name type="scientific">Arctia plantaginis</name>
    <name type="common">Wood tiger moth</name>
    <name type="synonym">Phalaena plantaginis</name>
    <dbReference type="NCBI Taxonomy" id="874455"/>
    <lineage>
        <taxon>Eukaryota</taxon>
        <taxon>Metazoa</taxon>
        <taxon>Ecdysozoa</taxon>
        <taxon>Arthropoda</taxon>
        <taxon>Hexapoda</taxon>
        <taxon>Insecta</taxon>
        <taxon>Pterygota</taxon>
        <taxon>Neoptera</taxon>
        <taxon>Endopterygota</taxon>
        <taxon>Lepidoptera</taxon>
        <taxon>Glossata</taxon>
        <taxon>Ditrysia</taxon>
        <taxon>Noctuoidea</taxon>
        <taxon>Erebidae</taxon>
        <taxon>Arctiinae</taxon>
        <taxon>Arctia</taxon>
    </lineage>
</organism>
<name>A0A8S0ZKL7_ARCPL</name>
<comment type="caution">
    <text evidence="2">The sequence shown here is derived from an EMBL/GenBank/DDBJ whole genome shotgun (WGS) entry which is preliminary data.</text>
</comment>
<protein>
    <submittedName>
        <fullName evidence="2">Uncharacterized protein</fullName>
    </submittedName>
</protein>